<accession>A0A5J4UIX5</accession>
<evidence type="ECO:0000313" key="1">
    <source>
        <dbReference type="EMBL" id="KAA6369940.1"/>
    </source>
</evidence>
<evidence type="ECO:0000313" key="2">
    <source>
        <dbReference type="Proteomes" id="UP000324800"/>
    </source>
</evidence>
<dbReference type="Proteomes" id="UP000324800">
    <property type="component" value="Unassembled WGS sequence"/>
</dbReference>
<gene>
    <name evidence="1" type="ORF">EZS28_034533</name>
</gene>
<sequence length="423" mass="48304">MALHGLLQNYYMKKNANKGSTILIITNHIKIEKITVSYKCVVFVLIWNPSKVQYTPYVTGSISLTGNNHSIQQLSAIVHPVATLCFPSPVKTLAASTICTRSFLVVGCESPPAVFLFRLDTLQIANETEGARKQMWDEGEQLLNNMKYQIIYPTAQRPNPNLIIHNGMKSKFDSNIENKHQIQIGGENHLEASIHSTIENPTHKTQTPHPTLVWIDFVDRKLTFGTVDQRRVILRNIKDLPSLPLAVAPIPTLHCIAVLCREYPQYPYFGKILNSDDKFETKDFFNEDGKGQNNRKNQKPIYDKQNSIDYENSKSLVGLGLDLANQYFHESIPERDAKGDLFIDLAADWYIECHSKHFKDYRPKRLPPYKYNAPKITLCYSPKTKFCISYPHSLSPLNVMKALENQNPRLSATKKQYMYVANN</sequence>
<name>A0A5J4UIX5_9EUKA</name>
<dbReference type="AlphaFoldDB" id="A0A5J4UIX5"/>
<feature type="non-terminal residue" evidence="1">
    <location>
        <position position="423"/>
    </location>
</feature>
<organism evidence="1 2">
    <name type="scientific">Streblomastix strix</name>
    <dbReference type="NCBI Taxonomy" id="222440"/>
    <lineage>
        <taxon>Eukaryota</taxon>
        <taxon>Metamonada</taxon>
        <taxon>Preaxostyla</taxon>
        <taxon>Oxymonadida</taxon>
        <taxon>Streblomastigidae</taxon>
        <taxon>Streblomastix</taxon>
    </lineage>
</organism>
<dbReference type="EMBL" id="SNRW01015876">
    <property type="protein sequence ID" value="KAA6369940.1"/>
    <property type="molecule type" value="Genomic_DNA"/>
</dbReference>
<comment type="caution">
    <text evidence="1">The sequence shown here is derived from an EMBL/GenBank/DDBJ whole genome shotgun (WGS) entry which is preliminary data.</text>
</comment>
<proteinExistence type="predicted"/>
<protein>
    <submittedName>
        <fullName evidence="1">Uncharacterized protein</fullName>
    </submittedName>
</protein>
<reference evidence="1 2" key="1">
    <citation type="submission" date="2019-03" db="EMBL/GenBank/DDBJ databases">
        <title>Single cell metagenomics reveals metabolic interactions within the superorganism composed of flagellate Streblomastix strix and complex community of Bacteroidetes bacteria on its surface.</title>
        <authorList>
            <person name="Treitli S.C."/>
            <person name="Kolisko M."/>
            <person name="Husnik F."/>
            <person name="Keeling P."/>
            <person name="Hampl V."/>
        </authorList>
    </citation>
    <scope>NUCLEOTIDE SEQUENCE [LARGE SCALE GENOMIC DNA]</scope>
    <source>
        <strain evidence="1">ST1C</strain>
    </source>
</reference>